<dbReference type="Pfam" id="PF07719">
    <property type="entry name" value="TPR_2"/>
    <property type="match status" value="1"/>
</dbReference>
<dbReference type="InterPro" id="IPR050498">
    <property type="entry name" value="Ycf3"/>
</dbReference>
<accession>A0AB34J0K4</accession>
<proteinExistence type="predicted"/>
<protein>
    <submittedName>
        <fullName evidence="4">Uncharacterized protein</fullName>
    </submittedName>
</protein>
<dbReference type="InterPro" id="IPR019734">
    <property type="entry name" value="TPR_rpt"/>
</dbReference>
<reference evidence="4 5" key="1">
    <citation type="journal article" date="2024" name="Science">
        <title>Giant polyketide synthase enzymes in the biosynthesis of giant marine polyether toxins.</title>
        <authorList>
            <person name="Fallon T.R."/>
            <person name="Shende V.V."/>
            <person name="Wierzbicki I.H."/>
            <person name="Pendleton A.L."/>
            <person name="Watervoot N.F."/>
            <person name="Auber R.P."/>
            <person name="Gonzalez D.J."/>
            <person name="Wisecaver J.H."/>
            <person name="Moore B.S."/>
        </authorList>
    </citation>
    <scope>NUCLEOTIDE SEQUENCE [LARGE SCALE GENOMIC DNA]</scope>
    <source>
        <strain evidence="4 5">12B1</strain>
    </source>
</reference>
<gene>
    <name evidence="4" type="ORF">AB1Y20_005729</name>
</gene>
<evidence type="ECO:0000256" key="2">
    <source>
        <dbReference type="ARBA" id="ARBA00022803"/>
    </source>
</evidence>
<dbReference type="PANTHER" id="PTHR44858:SF1">
    <property type="entry name" value="UDP-N-ACETYLGLUCOSAMINE--PEPTIDE N-ACETYLGLUCOSAMINYLTRANSFERASE SPINDLY-RELATED"/>
    <property type="match status" value="1"/>
</dbReference>
<dbReference type="Proteomes" id="UP001515480">
    <property type="component" value="Unassembled WGS sequence"/>
</dbReference>
<evidence type="ECO:0000256" key="1">
    <source>
        <dbReference type="ARBA" id="ARBA00022737"/>
    </source>
</evidence>
<evidence type="ECO:0000256" key="3">
    <source>
        <dbReference type="PROSITE-ProRule" id="PRU00339"/>
    </source>
</evidence>
<dbReference type="SMART" id="SM00028">
    <property type="entry name" value="TPR"/>
    <property type="match status" value="4"/>
</dbReference>
<dbReference type="Gene3D" id="1.25.40.10">
    <property type="entry name" value="Tetratricopeptide repeat domain"/>
    <property type="match status" value="2"/>
</dbReference>
<feature type="repeat" description="TPR" evidence="3">
    <location>
        <begin position="184"/>
        <end position="217"/>
    </location>
</feature>
<dbReference type="InterPro" id="IPR013105">
    <property type="entry name" value="TPR_2"/>
</dbReference>
<keyword evidence="1" id="KW-0677">Repeat</keyword>
<dbReference type="PANTHER" id="PTHR44858">
    <property type="entry name" value="TETRATRICOPEPTIDE REPEAT PROTEIN 6"/>
    <property type="match status" value="1"/>
</dbReference>
<feature type="repeat" description="TPR" evidence="3">
    <location>
        <begin position="150"/>
        <end position="183"/>
    </location>
</feature>
<name>A0AB34J0K4_PRYPA</name>
<dbReference type="EMBL" id="JBGBPQ010000014">
    <property type="protein sequence ID" value="KAL1510897.1"/>
    <property type="molecule type" value="Genomic_DNA"/>
</dbReference>
<keyword evidence="5" id="KW-1185">Reference proteome</keyword>
<dbReference type="InterPro" id="IPR011990">
    <property type="entry name" value="TPR-like_helical_dom_sf"/>
</dbReference>
<evidence type="ECO:0000313" key="5">
    <source>
        <dbReference type="Proteomes" id="UP001515480"/>
    </source>
</evidence>
<sequence>MEEPLPPLAATLRKVGEWTKLPHARFVVLRGGSPAAPPRLEYWLSPSHARGGAAPKGGGSLVAVLHRHACSSSGLAASASVSAGREGVAPPVGARDGGAVAEREDEAVRRVLRRLRPPLVDRGNFHLSLRRLHRAEADFSAALHLCGTSAALWNDRAAARFEAGRVREALADVESALALRPDFAEALSNRGNIWRALGDERKAREDYGAALLLAPTDARTWNNRAALHADAGKCAAGSSLIAASLDLKRALELDEEYVKAAENYERVAAQLAMLEPEFELQPLR</sequence>
<keyword evidence="2 3" id="KW-0802">TPR repeat</keyword>
<comment type="caution">
    <text evidence="4">The sequence shown here is derived from an EMBL/GenBank/DDBJ whole genome shotgun (WGS) entry which is preliminary data.</text>
</comment>
<organism evidence="4 5">
    <name type="scientific">Prymnesium parvum</name>
    <name type="common">Toxic golden alga</name>
    <dbReference type="NCBI Taxonomy" id="97485"/>
    <lineage>
        <taxon>Eukaryota</taxon>
        <taxon>Haptista</taxon>
        <taxon>Haptophyta</taxon>
        <taxon>Prymnesiophyceae</taxon>
        <taxon>Prymnesiales</taxon>
        <taxon>Prymnesiaceae</taxon>
        <taxon>Prymnesium</taxon>
    </lineage>
</organism>
<evidence type="ECO:0000313" key="4">
    <source>
        <dbReference type="EMBL" id="KAL1510897.1"/>
    </source>
</evidence>
<dbReference type="SUPFAM" id="SSF48452">
    <property type="entry name" value="TPR-like"/>
    <property type="match status" value="1"/>
</dbReference>
<dbReference type="PROSITE" id="PS50005">
    <property type="entry name" value="TPR"/>
    <property type="match status" value="2"/>
</dbReference>
<dbReference type="AlphaFoldDB" id="A0AB34J0K4"/>